<reference evidence="2" key="1">
    <citation type="submission" date="2020-02" db="EMBL/GenBank/DDBJ databases">
        <authorList>
            <person name="Shen X.-R."/>
            <person name="Zhang Y.-X."/>
        </authorList>
    </citation>
    <scope>NUCLEOTIDE SEQUENCE</scope>
    <source>
        <strain evidence="2">SYP-B3998</strain>
    </source>
</reference>
<evidence type="ECO:0008006" key="3">
    <source>
        <dbReference type="Google" id="ProtNLM"/>
    </source>
</evidence>
<name>A0A6G3ZT52_9BACL</name>
<feature type="chain" id="PRO_5026191373" description="LysM domain-containing protein" evidence="1">
    <location>
        <begin position="35"/>
        <end position="225"/>
    </location>
</feature>
<evidence type="ECO:0000313" key="2">
    <source>
        <dbReference type="EMBL" id="NEW05383.1"/>
    </source>
</evidence>
<evidence type="ECO:0000256" key="1">
    <source>
        <dbReference type="SAM" id="SignalP"/>
    </source>
</evidence>
<dbReference type="EMBL" id="JAAIKC010000001">
    <property type="protein sequence ID" value="NEW05383.1"/>
    <property type="molecule type" value="Genomic_DNA"/>
</dbReference>
<gene>
    <name evidence="2" type="ORF">GK047_05045</name>
</gene>
<sequence length="225" mass="24856">MKQTYLKKLIIGSVALTALFGSTTLFPLGQSAHAQTMTANTQMSVKAEHERDHHGRRWPIVEESATLLGVDHEAMIKSLKSGKSIVEVAAEKGINEADLTVKLQQLRVGKIEAAVKDGKLTAEQGERMKQNLSQHLKFILNEKNWFENQNGRSKRHHHGLKPDPEKLAKSLGISESDLNAQLKAGKSLAEIAKSKGISKDKLVASIKEQLTPSIEKLIDRKKNAE</sequence>
<organism evidence="2">
    <name type="scientific">Paenibacillus sp. SYP-B3998</name>
    <dbReference type="NCBI Taxonomy" id="2678564"/>
    <lineage>
        <taxon>Bacteria</taxon>
        <taxon>Bacillati</taxon>
        <taxon>Bacillota</taxon>
        <taxon>Bacilli</taxon>
        <taxon>Bacillales</taxon>
        <taxon>Paenibacillaceae</taxon>
        <taxon>Paenibacillus</taxon>
    </lineage>
</organism>
<keyword evidence="1" id="KW-0732">Signal</keyword>
<dbReference type="AlphaFoldDB" id="A0A6G3ZT52"/>
<comment type="caution">
    <text evidence="2">The sequence shown here is derived from an EMBL/GenBank/DDBJ whole genome shotgun (WGS) entry which is preliminary data.</text>
</comment>
<accession>A0A6G3ZT52</accession>
<proteinExistence type="predicted"/>
<protein>
    <recommendedName>
        <fullName evidence="3">LysM domain-containing protein</fullName>
    </recommendedName>
</protein>
<dbReference type="RefSeq" id="WP_163942043.1">
    <property type="nucleotide sequence ID" value="NZ_JAAIKC010000001.1"/>
</dbReference>
<feature type="signal peptide" evidence="1">
    <location>
        <begin position="1"/>
        <end position="34"/>
    </location>
</feature>